<comment type="caution">
    <text evidence="3">The sequence shown here is derived from an EMBL/GenBank/DDBJ whole genome shotgun (WGS) entry which is preliminary data.</text>
</comment>
<dbReference type="Gene3D" id="3.60.10.10">
    <property type="entry name" value="Endonuclease/exonuclease/phosphatase"/>
    <property type="match status" value="1"/>
</dbReference>
<sequence length="682" mass="78724">MSFPQFASWNIRGFNNPSKVRACKDLVNSHKLKLICILEARIHSSTLLDPWFVNMHRIYENEGSCNNFNISSPGRIWLKWDASSVTFSPHYASPQMIHGTFYFGSTSILISVIYAANSVDSRKSLWEDLRRMIPSSPMPWVVLGDLNCCRYADDKAGGTAIPMDRLGELNNIIFDCGLMDLSSVGLHYTWFNQRPELPIHIKLDRTLINDVFLEYFPAAFYKVLPPSCSDHSPLLLIPKALSFKPSRFLFKNYWMNMEGFWEEVLSAFACQHNSSPVSAFYCCLQNLKNALKNKNWSSSTFLSNSICDLKDKQRGSIIPKGCQKIINRLCSRFLYHANSSDRKLHLISWANTTLPKRYGGLNIPSIEALYHGVFSSIICRMYSNDSLLGLWLKGKYISPWKPPSNSASKFWKGICNTARLIKNNISFGISKDSKLPMFWIPWCYGKTLAELLNRESLGSQDISVYLSDEGWELPTFVPSDIAEIIHSVLILESEIFAWEGSSNFQFNFFMTQFYTGLREVTWHNFVWFKNNALRLSAYTWMAVLGKLKTADVLLSRAIPVNLECSFCMQAPESHKHLFFECEYSYNVLTDLLPELGAFLLRPNIFQAFEFLDNTIFSDKNFGFLTITVVIYYLWMERNSRRFSNSWNSPEQICNLISKALKLKTRKWKHLNEISRRFPRIFH</sequence>
<name>A0ABD0UA87_DENTH</name>
<evidence type="ECO:0008006" key="5">
    <source>
        <dbReference type="Google" id="ProtNLM"/>
    </source>
</evidence>
<keyword evidence="4" id="KW-1185">Reference proteome</keyword>
<evidence type="ECO:0000313" key="4">
    <source>
        <dbReference type="Proteomes" id="UP001552299"/>
    </source>
</evidence>
<gene>
    <name evidence="3" type="ORF">M5K25_025651</name>
</gene>
<dbReference type="Pfam" id="PF03372">
    <property type="entry name" value="Exo_endo_phos"/>
    <property type="match status" value="1"/>
</dbReference>
<dbReference type="PANTHER" id="PTHR33710:SF71">
    <property type="entry name" value="ENDONUCLEASE_EXONUCLEASE_PHOSPHATASE DOMAIN-CONTAINING PROTEIN"/>
    <property type="match status" value="1"/>
</dbReference>
<feature type="domain" description="Reverse transcriptase zinc-binding" evidence="2">
    <location>
        <begin position="518"/>
        <end position="585"/>
    </location>
</feature>
<accession>A0ABD0UA87</accession>
<evidence type="ECO:0000259" key="2">
    <source>
        <dbReference type="Pfam" id="PF13966"/>
    </source>
</evidence>
<dbReference type="PANTHER" id="PTHR33710">
    <property type="entry name" value="BNAC02G09200D PROTEIN"/>
    <property type="match status" value="1"/>
</dbReference>
<protein>
    <recommendedName>
        <fullName evidence="5">Reverse transcriptase zinc-binding domain-containing protein</fullName>
    </recommendedName>
</protein>
<dbReference type="EMBL" id="JANQDX010000018">
    <property type="protein sequence ID" value="KAL0907108.1"/>
    <property type="molecule type" value="Genomic_DNA"/>
</dbReference>
<dbReference type="Pfam" id="PF13966">
    <property type="entry name" value="zf-RVT"/>
    <property type="match status" value="1"/>
</dbReference>
<dbReference type="InterPro" id="IPR005135">
    <property type="entry name" value="Endo/exonuclease/phosphatase"/>
</dbReference>
<dbReference type="InterPro" id="IPR036691">
    <property type="entry name" value="Endo/exonu/phosph_ase_sf"/>
</dbReference>
<dbReference type="InterPro" id="IPR026960">
    <property type="entry name" value="RVT-Znf"/>
</dbReference>
<evidence type="ECO:0000313" key="3">
    <source>
        <dbReference type="EMBL" id="KAL0907108.1"/>
    </source>
</evidence>
<feature type="domain" description="Endonuclease/exonuclease/phosphatase" evidence="1">
    <location>
        <begin position="7"/>
        <end position="231"/>
    </location>
</feature>
<proteinExistence type="predicted"/>
<organism evidence="3 4">
    <name type="scientific">Dendrobium thyrsiflorum</name>
    <name type="common">Pinecone-like raceme dendrobium</name>
    <name type="synonym">Orchid</name>
    <dbReference type="NCBI Taxonomy" id="117978"/>
    <lineage>
        <taxon>Eukaryota</taxon>
        <taxon>Viridiplantae</taxon>
        <taxon>Streptophyta</taxon>
        <taxon>Embryophyta</taxon>
        <taxon>Tracheophyta</taxon>
        <taxon>Spermatophyta</taxon>
        <taxon>Magnoliopsida</taxon>
        <taxon>Liliopsida</taxon>
        <taxon>Asparagales</taxon>
        <taxon>Orchidaceae</taxon>
        <taxon>Epidendroideae</taxon>
        <taxon>Malaxideae</taxon>
        <taxon>Dendrobiinae</taxon>
        <taxon>Dendrobium</taxon>
    </lineage>
</organism>
<dbReference type="AlphaFoldDB" id="A0ABD0UA87"/>
<dbReference type="SUPFAM" id="SSF56219">
    <property type="entry name" value="DNase I-like"/>
    <property type="match status" value="1"/>
</dbReference>
<evidence type="ECO:0000259" key="1">
    <source>
        <dbReference type="Pfam" id="PF03372"/>
    </source>
</evidence>
<reference evidence="3 4" key="1">
    <citation type="journal article" date="2024" name="Plant Biotechnol. J.">
        <title>Dendrobium thyrsiflorum genome and its molecular insights into genes involved in important horticultural traits.</title>
        <authorList>
            <person name="Chen B."/>
            <person name="Wang J.Y."/>
            <person name="Zheng P.J."/>
            <person name="Li K.L."/>
            <person name="Liang Y.M."/>
            <person name="Chen X.F."/>
            <person name="Zhang C."/>
            <person name="Zhao X."/>
            <person name="He X."/>
            <person name="Zhang G.Q."/>
            <person name="Liu Z.J."/>
            <person name="Xu Q."/>
        </authorList>
    </citation>
    <scope>NUCLEOTIDE SEQUENCE [LARGE SCALE GENOMIC DNA]</scope>
    <source>
        <strain evidence="3">GZMU011</strain>
    </source>
</reference>
<dbReference type="Proteomes" id="UP001552299">
    <property type="component" value="Unassembled WGS sequence"/>
</dbReference>